<comment type="caution">
    <text evidence="2">The sequence shown here is derived from an EMBL/GenBank/DDBJ whole genome shotgun (WGS) entry which is preliminary data.</text>
</comment>
<protein>
    <submittedName>
        <fullName evidence="2">Uncharacterized protein</fullName>
    </submittedName>
</protein>
<evidence type="ECO:0000256" key="1">
    <source>
        <dbReference type="SAM" id="MobiDB-lite"/>
    </source>
</evidence>
<accession>A0A6G1F689</accession>
<dbReference type="Proteomes" id="UP000479710">
    <property type="component" value="Unassembled WGS sequence"/>
</dbReference>
<dbReference type="EMBL" id="SPHZ02000001">
    <property type="protein sequence ID" value="KAF0932355.1"/>
    <property type="molecule type" value="Genomic_DNA"/>
</dbReference>
<feature type="region of interest" description="Disordered" evidence="1">
    <location>
        <begin position="34"/>
        <end position="75"/>
    </location>
</feature>
<name>A0A6G1F689_9ORYZ</name>
<dbReference type="AlphaFoldDB" id="A0A6G1F689"/>
<keyword evidence="3" id="KW-1185">Reference proteome</keyword>
<proteinExistence type="predicted"/>
<feature type="compositionally biased region" description="Polar residues" evidence="1">
    <location>
        <begin position="49"/>
        <end position="58"/>
    </location>
</feature>
<reference evidence="2 3" key="1">
    <citation type="submission" date="2019-11" db="EMBL/GenBank/DDBJ databases">
        <title>Whole genome sequence of Oryza granulata.</title>
        <authorList>
            <person name="Li W."/>
        </authorList>
    </citation>
    <scope>NUCLEOTIDE SEQUENCE [LARGE SCALE GENOMIC DNA]</scope>
    <source>
        <strain evidence="3">cv. Menghai</strain>
        <tissue evidence="2">Leaf</tissue>
    </source>
</reference>
<organism evidence="2 3">
    <name type="scientific">Oryza meyeriana var. granulata</name>
    <dbReference type="NCBI Taxonomy" id="110450"/>
    <lineage>
        <taxon>Eukaryota</taxon>
        <taxon>Viridiplantae</taxon>
        <taxon>Streptophyta</taxon>
        <taxon>Embryophyta</taxon>
        <taxon>Tracheophyta</taxon>
        <taxon>Spermatophyta</taxon>
        <taxon>Magnoliopsida</taxon>
        <taxon>Liliopsida</taxon>
        <taxon>Poales</taxon>
        <taxon>Poaceae</taxon>
        <taxon>BOP clade</taxon>
        <taxon>Oryzoideae</taxon>
        <taxon>Oryzeae</taxon>
        <taxon>Oryzinae</taxon>
        <taxon>Oryza</taxon>
        <taxon>Oryza meyeriana</taxon>
    </lineage>
</organism>
<sequence>MVAVEADGEKHVMRRLNEGFVLYDVRNMKASSVSVMQSHLDGPPPHSNAAGQQPSTSAGPPACLLQPPAHDLGGRQTTGVVEAALPLLDGWTPSGRVVRSRQLSQTPTAARKLHGARCPFADAPHAASSSTCP</sequence>
<gene>
    <name evidence="2" type="ORF">E2562_010301</name>
</gene>
<evidence type="ECO:0000313" key="3">
    <source>
        <dbReference type="Proteomes" id="UP000479710"/>
    </source>
</evidence>
<evidence type="ECO:0000313" key="2">
    <source>
        <dbReference type="EMBL" id="KAF0932355.1"/>
    </source>
</evidence>